<dbReference type="GO" id="GO:1990189">
    <property type="term" value="F:protein N-terminal-serine acetyltransferase activity"/>
    <property type="evidence" value="ECO:0007669"/>
    <property type="project" value="TreeGrafter"/>
</dbReference>
<reference evidence="3 4" key="1">
    <citation type="submission" date="2014-04" db="EMBL/GenBank/DDBJ databases">
        <authorList>
            <consortium name="DOE Joint Genome Institute"/>
            <person name="Kuo A."/>
            <person name="Girlanda M."/>
            <person name="Perotto S."/>
            <person name="Kohler A."/>
            <person name="Nagy L.G."/>
            <person name="Floudas D."/>
            <person name="Copeland A."/>
            <person name="Barry K.W."/>
            <person name="Cichocki N."/>
            <person name="Veneault-Fourrey C."/>
            <person name="LaButti K."/>
            <person name="Lindquist E.A."/>
            <person name="Lipzen A."/>
            <person name="Lundell T."/>
            <person name="Morin E."/>
            <person name="Murat C."/>
            <person name="Sun H."/>
            <person name="Tunlid A."/>
            <person name="Henrissat B."/>
            <person name="Grigoriev I.V."/>
            <person name="Hibbett D.S."/>
            <person name="Martin F."/>
            <person name="Nordberg H.P."/>
            <person name="Cantor M.N."/>
            <person name="Hua S.X."/>
        </authorList>
    </citation>
    <scope>NUCLEOTIDE SEQUENCE [LARGE SCALE GENOMIC DNA]</scope>
    <source>
        <strain evidence="3 4">MUT 4182</strain>
    </source>
</reference>
<dbReference type="PANTHER" id="PTHR43441:SF5">
    <property type="entry name" value="FAMILY ACETYLTRANSFERASE, PUTATIVE-RELATED"/>
    <property type="match status" value="1"/>
</dbReference>
<evidence type="ECO:0000256" key="1">
    <source>
        <dbReference type="SAM" id="MobiDB-lite"/>
    </source>
</evidence>
<sequence>MSAILGGIPELSLHRGPMGGPASPLPLSPPKVTETPTYDDGLLDLNFYMPIPEVLESERVKLIPFVPAVFANQYLTAVSDYPHLYDYHVYGPFHSSDPAEFYLWFEERMRTDPAVLPFAIIDKTKPAPETHPDQGGQLAGVLTYLRTEPQNLATEIGHLVIFPPFQRTHVTTNAVGLLLIHALEVPEKGGWGMRRVQWTAAPNNKPSIKAAERMGFKWEGILRNVRPMPGEREDLRKYKGQPRGLKPSARPAVLDRKGDPLPGVPSWDTAFLSLCWDDYDRSEVERLMTRTN</sequence>
<name>A0A0C3Q4C7_9AGAM</name>
<feature type="region of interest" description="Disordered" evidence="1">
    <location>
        <begin position="12"/>
        <end position="31"/>
    </location>
</feature>
<dbReference type="Proteomes" id="UP000054248">
    <property type="component" value="Unassembled WGS sequence"/>
</dbReference>
<feature type="region of interest" description="Disordered" evidence="1">
    <location>
        <begin position="231"/>
        <end position="258"/>
    </location>
</feature>
<evidence type="ECO:0000313" key="4">
    <source>
        <dbReference type="Proteomes" id="UP000054248"/>
    </source>
</evidence>
<dbReference type="PROSITE" id="PS51186">
    <property type="entry name" value="GNAT"/>
    <property type="match status" value="1"/>
</dbReference>
<accession>A0A0C3Q4C7</accession>
<dbReference type="GO" id="GO:0008999">
    <property type="term" value="F:protein-N-terminal-alanine acetyltransferase activity"/>
    <property type="evidence" value="ECO:0007669"/>
    <property type="project" value="TreeGrafter"/>
</dbReference>
<evidence type="ECO:0000313" key="3">
    <source>
        <dbReference type="EMBL" id="KIO23775.1"/>
    </source>
</evidence>
<dbReference type="SUPFAM" id="SSF55729">
    <property type="entry name" value="Acyl-CoA N-acyltransferases (Nat)"/>
    <property type="match status" value="1"/>
</dbReference>
<protein>
    <recommendedName>
        <fullName evidence="2">N-acetyltransferase domain-containing protein</fullName>
    </recommendedName>
</protein>
<dbReference type="InterPro" id="IPR051908">
    <property type="entry name" value="Ribosomal_N-acetyltransferase"/>
</dbReference>
<dbReference type="AlphaFoldDB" id="A0A0C3Q4C7"/>
<dbReference type="Gene3D" id="3.40.630.30">
    <property type="match status" value="1"/>
</dbReference>
<dbReference type="HOGENOM" id="CLU_078023_0_0_1"/>
<proteinExistence type="predicted"/>
<dbReference type="InterPro" id="IPR000182">
    <property type="entry name" value="GNAT_dom"/>
</dbReference>
<dbReference type="InterPro" id="IPR016181">
    <property type="entry name" value="Acyl_CoA_acyltransferase"/>
</dbReference>
<gene>
    <name evidence="3" type="ORF">M407DRAFT_15514</name>
</gene>
<dbReference type="PANTHER" id="PTHR43441">
    <property type="entry name" value="RIBOSOMAL-PROTEIN-SERINE ACETYLTRANSFERASE"/>
    <property type="match status" value="1"/>
</dbReference>
<organism evidence="3 4">
    <name type="scientific">Tulasnella calospora MUT 4182</name>
    <dbReference type="NCBI Taxonomy" id="1051891"/>
    <lineage>
        <taxon>Eukaryota</taxon>
        <taxon>Fungi</taxon>
        <taxon>Dikarya</taxon>
        <taxon>Basidiomycota</taxon>
        <taxon>Agaricomycotina</taxon>
        <taxon>Agaricomycetes</taxon>
        <taxon>Cantharellales</taxon>
        <taxon>Tulasnellaceae</taxon>
        <taxon>Tulasnella</taxon>
    </lineage>
</organism>
<reference evidence="4" key="2">
    <citation type="submission" date="2015-01" db="EMBL/GenBank/DDBJ databases">
        <title>Evolutionary Origins and Diversification of the Mycorrhizal Mutualists.</title>
        <authorList>
            <consortium name="DOE Joint Genome Institute"/>
            <consortium name="Mycorrhizal Genomics Consortium"/>
            <person name="Kohler A."/>
            <person name="Kuo A."/>
            <person name="Nagy L.G."/>
            <person name="Floudas D."/>
            <person name="Copeland A."/>
            <person name="Barry K.W."/>
            <person name="Cichocki N."/>
            <person name="Veneault-Fourrey C."/>
            <person name="LaButti K."/>
            <person name="Lindquist E.A."/>
            <person name="Lipzen A."/>
            <person name="Lundell T."/>
            <person name="Morin E."/>
            <person name="Murat C."/>
            <person name="Riley R."/>
            <person name="Ohm R."/>
            <person name="Sun H."/>
            <person name="Tunlid A."/>
            <person name="Henrissat B."/>
            <person name="Grigoriev I.V."/>
            <person name="Hibbett D.S."/>
            <person name="Martin F."/>
        </authorList>
    </citation>
    <scope>NUCLEOTIDE SEQUENCE [LARGE SCALE GENOMIC DNA]</scope>
    <source>
        <strain evidence="4">MUT 4182</strain>
    </source>
</reference>
<feature type="domain" description="N-acetyltransferase" evidence="2">
    <location>
        <begin position="91"/>
        <end position="242"/>
    </location>
</feature>
<dbReference type="EMBL" id="KN823076">
    <property type="protein sequence ID" value="KIO23775.1"/>
    <property type="molecule type" value="Genomic_DNA"/>
</dbReference>
<evidence type="ECO:0000259" key="2">
    <source>
        <dbReference type="PROSITE" id="PS51186"/>
    </source>
</evidence>
<dbReference type="OrthoDB" id="41238at2759"/>
<keyword evidence="4" id="KW-1185">Reference proteome</keyword>
<dbReference type="Pfam" id="PF13302">
    <property type="entry name" value="Acetyltransf_3"/>
    <property type="match status" value="1"/>
</dbReference>